<protein>
    <submittedName>
        <fullName evidence="2">Uncharacterized protein</fullName>
    </submittedName>
</protein>
<feature type="region of interest" description="Disordered" evidence="1">
    <location>
        <begin position="289"/>
        <end position="319"/>
    </location>
</feature>
<evidence type="ECO:0000313" key="3">
    <source>
        <dbReference type="Proteomes" id="UP000027222"/>
    </source>
</evidence>
<feature type="region of interest" description="Disordered" evidence="1">
    <location>
        <begin position="1"/>
        <end position="127"/>
    </location>
</feature>
<evidence type="ECO:0000313" key="2">
    <source>
        <dbReference type="EMBL" id="KDR71995.1"/>
    </source>
</evidence>
<feature type="compositionally biased region" description="Low complexity" evidence="1">
    <location>
        <begin position="50"/>
        <end position="67"/>
    </location>
</feature>
<feature type="region of interest" description="Disordered" evidence="1">
    <location>
        <begin position="140"/>
        <end position="191"/>
    </location>
</feature>
<name>A0A067SM53_GALM3</name>
<sequence length="372" mass="39896">MTALEPETSPRPTPAPLAAGTSDAGVPQPDPGTPEAASTGPPAPEAGAITTPEPETNLPTPGLLTETSNADIPPSYPGPPEPTSVNPPTSEATGPTPDNTTRSDAAQPADSETPAPSSASSDRKKPHIVNIHNSYNVTNSRIVNSFQNRGDVGRNKEEGSEVRDSMTDNDSKREDTDAQTANTPSADYPGFNYNPTWPSEFSTGVYVHPLTGQTYFQTSTPNASQPFPQFCSAPYTHHVVNTGHQGMPSNAMVHNVNSGNVRTINYTGESRTAPGSQTINYTREVRIAPGSRQAPGPVESNRNVWQKSTKPQNTKSKEKDSSCFNRCVRAANHSMAEIYNAGYCAFIRMARTCAVMPYFSLQQDARALIYEI</sequence>
<feature type="compositionally biased region" description="Basic and acidic residues" evidence="1">
    <location>
        <begin position="151"/>
        <end position="176"/>
    </location>
</feature>
<dbReference type="HOGENOM" id="CLU_744029_0_0_1"/>
<organism evidence="2 3">
    <name type="scientific">Galerina marginata (strain CBS 339.88)</name>
    <dbReference type="NCBI Taxonomy" id="685588"/>
    <lineage>
        <taxon>Eukaryota</taxon>
        <taxon>Fungi</taxon>
        <taxon>Dikarya</taxon>
        <taxon>Basidiomycota</taxon>
        <taxon>Agaricomycotina</taxon>
        <taxon>Agaricomycetes</taxon>
        <taxon>Agaricomycetidae</taxon>
        <taxon>Agaricales</taxon>
        <taxon>Agaricineae</taxon>
        <taxon>Strophariaceae</taxon>
        <taxon>Galerina</taxon>
    </lineage>
</organism>
<proteinExistence type="predicted"/>
<keyword evidence="3" id="KW-1185">Reference proteome</keyword>
<feature type="compositionally biased region" description="Polar residues" evidence="1">
    <location>
        <begin position="300"/>
        <end position="314"/>
    </location>
</feature>
<dbReference type="Proteomes" id="UP000027222">
    <property type="component" value="Unassembled WGS sequence"/>
</dbReference>
<feature type="compositionally biased region" description="Polar residues" evidence="1">
    <location>
        <begin position="83"/>
        <end position="104"/>
    </location>
</feature>
<dbReference type="EMBL" id="KL142390">
    <property type="protein sequence ID" value="KDR71995.1"/>
    <property type="molecule type" value="Genomic_DNA"/>
</dbReference>
<accession>A0A067SM53</accession>
<gene>
    <name evidence="2" type="ORF">GALMADRAFT_270824</name>
</gene>
<dbReference type="AlphaFoldDB" id="A0A067SM53"/>
<evidence type="ECO:0000256" key="1">
    <source>
        <dbReference type="SAM" id="MobiDB-lite"/>
    </source>
</evidence>
<reference evidence="3" key="1">
    <citation type="journal article" date="2014" name="Proc. Natl. Acad. Sci. U.S.A.">
        <title>Extensive sampling of basidiomycete genomes demonstrates inadequacy of the white-rot/brown-rot paradigm for wood decay fungi.</title>
        <authorList>
            <person name="Riley R."/>
            <person name="Salamov A.A."/>
            <person name="Brown D.W."/>
            <person name="Nagy L.G."/>
            <person name="Floudas D."/>
            <person name="Held B.W."/>
            <person name="Levasseur A."/>
            <person name="Lombard V."/>
            <person name="Morin E."/>
            <person name="Otillar R."/>
            <person name="Lindquist E.A."/>
            <person name="Sun H."/>
            <person name="LaButti K.M."/>
            <person name="Schmutz J."/>
            <person name="Jabbour D."/>
            <person name="Luo H."/>
            <person name="Baker S.E."/>
            <person name="Pisabarro A.G."/>
            <person name="Walton J.D."/>
            <person name="Blanchette R.A."/>
            <person name="Henrissat B."/>
            <person name="Martin F."/>
            <person name="Cullen D."/>
            <person name="Hibbett D.S."/>
            <person name="Grigoriev I.V."/>
        </authorList>
    </citation>
    <scope>NUCLEOTIDE SEQUENCE [LARGE SCALE GENOMIC DNA]</scope>
    <source>
        <strain evidence="3">CBS 339.88</strain>
    </source>
</reference>